<dbReference type="SMART" id="SM01186">
    <property type="entry name" value="eIF3_N"/>
    <property type="match status" value="1"/>
</dbReference>
<dbReference type="OrthoDB" id="417252at2759"/>
<evidence type="ECO:0000313" key="5">
    <source>
        <dbReference type="EMBL" id="AWU74931.1"/>
    </source>
</evidence>
<dbReference type="EMBL" id="NHMM01000005">
    <property type="protein sequence ID" value="OUT21177.1"/>
    <property type="molecule type" value="Genomic_DNA"/>
</dbReference>
<dbReference type="Proteomes" id="UP000195871">
    <property type="component" value="Unassembled WGS sequence"/>
</dbReference>
<evidence type="ECO:0000313" key="7">
    <source>
        <dbReference type="EMBL" id="OUT21177.1"/>
    </source>
</evidence>
<dbReference type="Pfam" id="PF09440">
    <property type="entry name" value="eIF3_N"/>
    <property type="match status" value="1"/>
</dbReference>
<evidence type="ECO:0000256" key="3">
    <source>
        <dbReference type="ARBA" id="ARBA00022917"/>
    </source>
</evidence>
<dbReference type="RefSeq" id="XP_029320408.1">
    <property type="nucleotide sequence ID" value="XM_029464549.1"/>
</dbReference>
<evidence type="ECO:0000313" key="9">
    <source>
        <dbReference type="Proteomes" id="UP000195871"/>
    </source>
</evidence>
<keyword evidence="3" id="KW-0648">Protein biosynthesis</keyword>
<dbReference type="KEGG" id="pkz:C5L36_0B01950"/>
<dbReference type="PANTHER" id="PTHR10317">
    <property type="entry name" value="EUKARYOTIC TRANSLATION INITIATION FACTOR 3 SUBUNIT E"/>
    <property type="match status" value="1"/>
</dbReference>
<dbReference type="VEuPathDB" id="FungiDB:C5L36_0B01950"/>
<dbReference type="STRING" id="4909.A0A099NWU1"/>
<proteinExistence type="predicted"/>
<reference evidence="8" key="1">
    <citation type="journal article" date="2014" name="Microb. Cell Fact.">
        <title>Exploiting Issatchenkia orientalis SD108 for succinic acid production.</title>
        <authorList>
            <person name="Xiao H."/>
            <person name="Shao Z."/>
            <person name="Jiang Y."/>
            <person name="Dole S."/>
            <person name="Zhao H."/>
        </authorList>
    </citation>
    <scope>NUCLEOTIDE SEQUENCE [LARGE SCALE GENOMIC DNA]</scope>
    <source>
        <strain evidence="8">SD108</strain>
    </source>
</reference>
<evidence type="ECO:0000313" key="6">
    <source>
        <dbReference type="EMBL" id="KGK37090.1"/>
    </source>
</evidence>
<dbReference type="GO" id="GO:0003743">
    <property type="term" value="F:translation initiation factor activity"/>
    <property type="evidence" value="ECO:0007669"/>
    <property type="project" value="UniProtKB-KW"/>
</dbReference>
<dbReference type="GO" id="GO:0070196">
    <property type="term" value="P:eukaryotic translation initiation factor 3 complex assembly"/>
    <property type="evidence" value="ECO:0007669"/>
    <property type="project" value="EnsemblFungi"/>
</dbReference>
<reference evidence="5 10" key="4">
    <citation type="submission" date="2018-06" db="EMBL/GenBank/DDBJ databases">
        <title>Population genomics shows no distinction between pathogenic Candida krusei and environmental Pichia kudriavzevii: One species, four names.</title>
        <authorList>
            <person name="Douglass A.P."/>
            <person name="Offei B."/>
            <person name="Braun-Galleani S."/>
            <person name="Coughlan A.Y."/>
            <person name="Martos A."/>
            <person name="Ortiz-Merino R.A."/>
            <person name="Byrne K.P."/>
            <person name="Wolfe K.H."/>
        </authorList>
    </citation>
    <scope>NUCLEOTIDE SEQUENCE [LARGE SCALE GENOMIC DNA]</scope>
    <source>
        <strain evidence="5 10">CBS573</strain>
    </source>
</reference>
<dbReference type="GO" id="GO:0071540">
    <property type="term" value="C:eukaryotic translation initiation factor 3 complex, eIF3e"/>
    <property type="evidence" value="ECO:0007669"/>
    <property type="project" value="EnsemblFungi"/>
</dbReference>
<dbReference type="Proteomes" id="UP000029867">
    <property type="component" value="Unassembled WGS sequence"/>
</dbReference>
<dbReference type="eggNOG" id="KOG2758">
    <property type="taxonomic scope" value="Eukaryota"/>
</dbReference>
<dbReference type="EMBL" id="CP028774">
    <property type="protein sequence ID" value="AWU74931.1"/>
    <property type="molecule type" value="Genomic_DNA"/>
</dbReference>
<reference evidence="6" key="2">
    <citation type="submission" date="2014-08" db="EMBL/GenBank/DDBJ databases">
        <title>Exploiting Issatchenkia orientalis SD108 for Succinic Acid Production.</title>
        <authorList>
            <person name="Xiao H."/>
            <person name="Shao Z."/>
            <person name="Jiang Y."/>
            <person name="Dole S."/>
            <person name="Zhao H."/>
        </authorList>
    </citation>
    <scope>NUCLEOTIDE SEQUENCE [LARGE SCALE GENOMIC DNA]</scope>
    <source>
        <strain evidence="6">SD108</strain>
    </source>
</reference>
<dbReference type="EMBL" id="JQFK01000044">
    <property type="protein sequence ID" value="KGK37090.1"/>
    <property type="molecule type" value="Genomic_DNA"/>
</dbReference>
<keyword evidence="1" id="KW-0963">Cytoplasm</keyword>
<evidence type="ECO:0000256" key="2">
    <source>
        <dbReference type="ARBA" id="ARBA00022540"/>
    </source>
</evidence>
<sequence>MSQLTPQQVEVAKKYDVSGKLVEFLDRHLFCQVLDSLVKIYGEEKIDQLEMQVLKDTYMFDVLKELHANLKGDAKELAEINEREQKVHERLIPLNESTKKTLSTLCSKEIQDNLKQDKASNRELIKGYGIDDSKIMELYEFGKLQYNRGDYVMSSDLLNNFKLLSSDSEKILSATCGKFVSDILSGDIIEAKNEMNNLREVTDNRNYEGSPLEQVKLRNWLIYNSLFLFFNSNKNSTQDQLANQLLQLNEIFISSSYLSTIEASCPWILRYIISSVLYTRDYRRLKDLIKAVNIESYEFQDPFTQLIDTLFIKFNLDNISETVSNIEILLETDFFLSKLDKALMMKNIYTLVVKNVLKIYGELDIEQLKVHFLPNLSQDIINEISGDFSNNNGKLSLKGEKESKYFDIYERTKALSFKSTQLLNNAFGKDF</sequence>
<accession>A0A099NWU1</accession>
<name>A0A099NWU1_PICKU</name>
<evidence type="ECO:0000256" key="1">
    <source>
        <dbReference type="ARBA" id="ARBA00022490"/>
    </source>
</evidence>
<feature type="domain" description="Eukaryotic translation initiation factor 3 subunit E N-terminal" evidence="4">
    <location>
        <begin position="16"/>
        <end position="145"/>
    </location>
</feature>
<organism evidence="6 8">
    <name type="scientific">Pichia kudriavzevii</name>
    <name type="common">Yeast</name>
    <name type="synonym">Issatchenkia orientalis</name>
    <dbReference type="NCBI Taxonomy" id="4909"/>
    <lineage>
        <taxon>Eukaryota</taxon>
        <taxon>Fungi</taxon>
        <taxon>Dikarya</taxon>
        <taxon>Ascomycota</taxon>
        <taxon>Saccharomycotina</taxon>
        <taxon>Pichiomycetes</taxon>
        <taxon>Pichiales</taxon>
        <taxon>Pichiaceae</taxon>
        <taxon>Pichia</taxon>
    </lineage>
</organism>
<dbReference type="GeneID" id="40382696"/>
<dbReference type="HOGENOM" id="CLU_031132_0_0_1"/>
<dbReference type="Proteomes" id="UP000249293">
    <property type="component" value="Chromosome 2"/>
</dbReference>
<keyword evidence="10" id="KW-1185">Reference proteome</keyword>
<evidence type="ECO:0000313" key="10">
    <source>
        <dbReference type="Proteomes" id="UP000249293"/>
    </source>
</evidence>
<keyword evidence="2" id="KW-0396">Initiation factor</keyword>
<protein>
    <recommendedName>
        <fullName evidence="4">Eukaryotic translation initiation factor 3 subunit E N-terminal domain-containing protein</fullName>
    </recommendedName>
</protein>
<dbReference type="AlphaFoldDB" id="A0A099NWU1"/>
<reference evidence="7 9" key="3">
    <citation type="submission" date="2017-05" db="EMBL/GenBank/DDBJ databases">
        <title>The Genome Sequence of Candida krusei Ckrusei653.</title>
        <authorList>
            <person name="Cuomo C."/>
            <person name="Forche A."/>
            <person name="Young S."/>
            <person name="Abouelleil A."/>
            <person name="Cao P."/>
            <person name="Chapman S."/>
            <person name="Cusick C."/>
            <person name="Shea T."/>
            <person name="Nusbaum C."/>
            <person name="Birren B."/>
        </authorList>
    </citation>
    <scope>NUCLEOTIDE SEQUENCE [LARGE SCALE GENOMIC DNA]</scope>
    <source>
        <strain evidence="7 9">Ckrusei653</strain>
    </source>
</reference>
<dbReference type="GO" id="GO:0016282">
    <property type="term" value="C:eukaryotic 43S preinitiation complex"/>
    <property type="evidence" value="ECO:0007669"/>
    <property type="project" value="EnsemblFungi"/>
</dbReference>
<dbReference type="InterPro" id="IPR016650">
    <property type="entry name" value="eIF3e"/>
</dbReference>
<evidence type="ECO:0000313" key="8">
    <source>
        <dbReference type="Proteomes" id="UP000029867"/>
    </source>
</evidence>
<dbReference type="GO" id="GO:0005829">
    <property type="term" value="C:cytosol"/>
    <property type="evidence" value="ECO:0007669"/>
    <property type="project" value="EnsemblFungi"/>
</dbReference>
<gene>
    <name evidence="5" type="ORF">C5L36_0B01950</name>
    <name evidence="7" type="ORF">CAS74_003292</name>
    <name evidence="6" type="ORF">JL09_g3745</name>
</gene>
<evidence type="ECO:0000259" key="4">
    <source>
        <dbReference type="SMART" id="SM01186"/>
    </source>
</evidence>
<dbReference type="InterPro" id="IPR019010">
    <property type="entry name" value="eIF3e_N"/>
</dbReference>